<accession>A0ABQ3W180</accession>
<evidence type="ECO:0000313" key="3">
    <source>
        <dbReference type="Proteomes" id="UP000604765"/>
    </source>
</evidence>
<reference evidence="2 3" key="1">
    <citation type="journal article" date="2021" name="Int. J. Syst. Evol. Microbiol.">
        <title>Lentilactobacillus fungorum sp. nov., isolated from spent mushroom substrates.</title>
        <authorList>
            <person name="Tohno M."/>
            <person name="Tanizawa Y."/>
            <person name="Kojima Y."/>
            <person name="Sakamoto M."/>
            <person name="Ohkuma M."/>
            <person name="Kobayashi H."/>
        </authorList>
    </citation>
    <scope>NUCLEOTIDE SEQUENCE [LARGE SCALE GENOMIC DNA]</scope>
    <source>
        <strain evidence="2 3">YK48G</strain>
    </source>
</reference>
<proteinExistence type="predicted"/>
<dbReference type="Proteomes" id="UP000604765">
    <property type="component" value="Unassembled WGS sequence"/>
</dbReference>
<protein>
    <submittedName>
        <fullName evidence="2">Uncharacterized protein</fullName>
    </submittedName>
</protein>
<evidence type="ECO:0000256" key="1">
    <source>
        <dbReference type="SAM" id="MobiDB-lite"/>
    </source>
</evidence>
<gene>
    <name evidence="2" type="ORF">YK48G_13490</name>
</gene>
<feature type="region of interest" description="Disordered" evidence="1">
    <location>
        <begin position="259"/>
        <end position="279"/>
    </location>
</feature>
<comment type="caution">
    <text evidence="2">The sequence shown here is derived from an EMBL/GenBank/DDBJ whole genome shotgun (WGS) entry which is preliminary data.</text>
</comment>
<evidence type="ECO:0000313" key="2">
    <source>
        <dbReference type="EMBL" id="GHP13924.1"/>
    </source>
</evidence>
<organism evidence="2 3">
    <name type="scientific">Lentilactobacillus fungorum</name>
    <dbReference type="NCBI Taxonomy" id="2201250"/>
    <lineage>
        <taxon>Bacteria</taxon>
        <taxon>Bacillati</taxon>
        <taxon>Bacillota</taxon>
        <taxon>Bacilli</taxon>
        <taxon>Lactobacillales</taxon>
        <taxon>Lactobacillaceae</taxon>
        <taxon>Lentilactobacillus</taxon>
    </lineage>
</organism>
<dbReference type="EMBL" id="BNJR01000012">
    <property type="protein sequence ID" value="GHP13924.1"/>
    <property type="molecule type" value="Genomic_DNA"/>
</dbReference>
<sequence>MPQKQRITLTDITTIANLNATELLKTIGSPTGIYQKSTFYDWQNFSSNNQPNKMTNNILEELTFHVSSFSDVAIFINSLAKIDTIEFTNGAGVISDFQITDETKVLSYHHSITLQNKRVSRIHDVLSNQETFPMASPIQYIFYTLRKEAIVDGRDDFTFDFFKQDSNKDEINHFKAPFLWFDGAHFQKEQTRNATQFVIECTSNEDANELLTIATNPDHINLEIDTWGHDVITLSLPPAHAYLEDENTVVVTSFSSSKQHFDSLPDAFSPSDPTTDWVD</sequence>
<keyword evidence="3" id="KW-1185">Reference proteome</keyword>
<dbReference type="RefSeq" id="WP_203629942.1">
    <property type="nucleotide sequence ID" value="NZ_BNJR01000012.1"/>
</dbReference>
<name>A0ABQ3W180_9LACO</name>